<name>A0AA38FPW9_TAXCH</name>
<dbReference type="Proteomes" id="UP000824469">
    <property type="component" value="Unassembled WGS sequence"/>
</dbReference>
<reference evidence="2 3" key="1">
    <citation type="journal article" date="2021" name="Nat. Plants">
        <title>The Taxus genome provides insights into paclitaxel biosynthesis.</title>
        <authorList>
            <person name="Xiong X."/>
            <person name="Gou J."/>
            <person name="Liao Q."/>
            <person name="Li Y."/>
            <person name="Zhou Q."/>
            <person name="Bi G."/>
            <person name="Li C."/>
            <person name="Du R."/>
            <person name="Wang X."/>
            <person name="Sun T."/>
            <person name="Guo L."/>
            <person name="Liang H."/>
            <person name="Lu P."/>
            <person name="Wu Y."/>
            <person name="Zhang Z."/>
            <person name="Ro D.K."/>
            <person name="Shang Y."/>
            <person name="Huang S."/>
            <person name="Yan J."/>
        </authorList>
    </citation>
    <scope>NUCLEOTIDE SEQUENCE [LARGE SCALE GENOMIC DNA]</scope>
    <source>
        <strain evidence="2">Ta-2019</strain>
    </source>
</reference>
<gene>
    <name evidence="2" type="ORF">KI387_035921</name>
</gene>
<evidence type="ECO:0000256" key="1">
    <source>
        <dbReference type="SAM" id="MobiDB-lite"/>
    </source>
</evidence>
<feature type="compositionally biased region" description="Polar residues" evidence="1">
    <location>
        <begin position="505"/>
        <end position="527"/>
    </location>
</feature>
<feature type="compositionally biased region" description="Acidic residues" evidence="1">
    <location>
        <begin position="58"/>
        <end position="82"/>
    </location>
</feature>
<feature type="region of interest" description="Disordered" evidence="1">
    <location>
        <begin position="545"/>
        <end position="596"/>
    </location>
</feature>
<dbReference type="EMBL" id="JAHRHJ020000007">
    <property type="protein sequence ID" value="KAH9308010.1"/>
    <property type="molecule type" value="Genomic_DNA"/>
</dbReference>
<keyword evidence="3" id="KW-1185">Reference proteome</keyword>
<feature type="compositionally biased region" description="Polar residues" evidence="1">
    <location>
        <begin position="434"/>
        <end position="448"/>
    </location>
</feature>
<proteinExistence type="predicted"/>
<dbReference type="PANTHER" id="PTHR33836">
    <property type="entry name" value="LOW-TEMPERATURE-INDUCED 65 KDA PROTEIN-RELATED"/>
    <property type="match status" value="1"/>
</dbReference>
<sequence>MGEEKMEGQTRIAEMGEHVEDGHEKKSMFHSMKDRVKKMNARVKKNIRERQGHRENLEESVEEDEEEEEEDQAPVTEIEETGTDVGIPSMTEKAEEVQAGATESAPQDKVTEAGEGNELVSNTKPSNVTEIFESGPSTNVAEEVESDQSAPSEIGFGVMSKASGLAQGSKGMFSSKKSSDDDDKDTALLGEHEEQEDGGPQQQETEAQGGDNAKEILEEFESNSGPKLSENPEEEESQKLVRGIQSKVSEGEGAELTSNTKSPNFSEEVNSGNIMLRGELHGKEDEELQQQKIEVEGEGLATGPITGENLKEEESQSLARKAQDKVSEVEEEVKSGTPETGSGFMETASGLTQGARDIFPRNQSNNENVKDTVLQGESKAQEDGGPHQQQSEAEAKTGQSYAQKLYAAKSAFQSKMGYGGQTNQKNSGTRELKSGGQTNLENSGSGTESMEDAKEGKKSPVVSKLSPGEDEKALSKLITETVSNSAKSVKDTIVGGFYGGKEKSPATTETTMDPSQSPTKSISTNASGGKGIMDRVTEVVGSLVGRKKGEDAQISPSLQKQELESVEKQMAELQVQDEQPTGKSELQKGESTPMEQ</sequence>
<feature type="region of interest" description="Disordered" evidence="1">
    <location>
        <begin position="297"/>
        <end position="400"/>
    </location>
</feature>
<evidence type="ECO:0000313" key="3">
    <source>
        <dbReference type="Proteomes" id="UP000824469"/>
    </source>
</evidence>
<feature type="compositionally biased region" description="Polar residues" evidence="1">
    <location>
        <begin position="387"/>
        <end position="400"/>
    </location>
</feature>
<feature type="compositionally biased region" description="Polar residues" evidence="1">
    <location>
        <begin position="576"/>
        <end position="596"/>
    </location>
</feature>
<comment type="caution">
    <text evidence="2">The sequence shown here is derived from an EMBL/GenBank/DDBJ whole genome shotgun (WGS) entry which is preliminary data.</text>
</comment>
<dbReference type="AlphaFoldDB" id="A0AA38FPW9"/>
<feature type="region of interest" description="Disordered" evidence="1">
    <location>
        <begin position="416"/>
        <end position="472"/>
    </location>
</feature>
<feature type="region of interest" description="Disordered" evidence="1">
    <location>
        <begin position="495"/>
        <end position="533"/>
    </location>
</feature>
<feature type="region of interest" description="Disordered" evidence="1">
    <location>
        <begin position="44"/>
        <end position="271"/>
    </location>
</feature>
<feature type="compositionally biased region" description="Basic and acidic residues" evidence="1">
    <location>
        <begin position="561"/>
        <end position="570"/>
    </location>
</feature>
<evidence type="ECO:0000313" key="2">
    <source>
        <dbReference type="EMBL" id="KAH9308010.1"/>
    </source>
</evidence>
<feature type="compositionally biased region" description="Basic and acidic residues" evidence="1">
    <location>
        <begin position="321"/>
        <end position="334"/>
    </location>
</feature>
<feature type="compositionally biased region" description="Basic and acidic residues" evidence="1">
    <location>
        <begin position="46"/>
        <end position="57"/>
    </location>
</feature>
<feature type="compositionally biased region" description="Polar residues" evidence="1">
    <location>
        <begin position="119"/>
        <end position="140"/>
    </location>
</feature>
<feature type="compositionally biased region" description="Polar residues" evidence="1">
    <location>
        <begin position="256"/>
        <end position="271"/>
    </location>
</feature>
<feature type="region of interest" description="Disordered" evidence="1">
    <location>
        <begin position="1"/>
        <end position="26"/>
    </location>
</feature>
<accession>A0AA38FPW9</accession>
<protein>
    <recommendedName>
        <fullName evidence="4">Low-temperature-induced 65 kDa protein</fullName>
    </recommendedName>
</protein>
<dbReference type="PANTHER" id="PTHR33836:SF1">
    <property type="entry name" value="LOW-TEMPERATURE-INDUCED 65 KDA PROTEIN-RELATED"/>
    <property type="match status" value="1"/>
</dbReference>
<dbReference type="GO" id="GO:0009737">
    <property type="term" value="P:response to abscisic acid"/>
    <property type="evidence" value="ECO:0007669"/>
    <property type="project" value="InterPro"/>
</dbReference>
<evidence type="ECO:0008006" key="4">
    <source>
        <dbReference type="Google" id="ProtNLM"/>
    </source>
</evidence>
<organism evidence="2 3">
    <name type="scientific">Taxus chinensis</name>
    <name type="common">Chinese yew</name>
    <name type="synonym">Taxus wallichiana var. chinensis</name>
    <dbReference type="NCBI Taxonomy" id="29808"/>
    <lineage>
        <taxon>Eukaryota</taxon>
        <taxon>Viridiplantae</taxon>
        <taxon>Streptophyta</taxon>
        <taxon>Embryophyta</taxon>
        <taxon>Tracheophyta</taxon>
        <taxon>Spermatophyta</taxon>
        <taxon>Pinopsida</taxon>
        <taxon>Pinidae</taxon>
        <taxon>Conifers II</taxon>
        <taxon>Cupressales</taxon>
        <taxon>Taxaceae</taxon>
        <taxon>Taxus</taxon>
    </lineage>
</organism>
<dbReference type="InterPro" id="IPR037491">
    <property type="entry name" value="LTI78/LTI65"/>
</dbReference>